<dbReference type="SUPFAM" id="SSF52096">
    <property type="entry name" value="ClpP/crotonase"/>
    <property type="match status" value="1"/>
</dbReference>
<dbReference type="CDD" id="cd06558">
    <property type="entry name" value="crotonase-like"/>
    <property type="match status" value="1"/>
</dbReference>
<dbReference type="RefSeq" id="XP_018293084.1">
    <property type="nucleotide sequence ID" value="XM_018435632.1"/>
</dbReference>
<dbReference type="PANTHER" id="PTHR43684">
    <property type="match status" value="1"/>
</dbReference>
<dbReference type="Pfam" id="PF00378">
    <property type="entry name" value="ECH_1"/>
    <property type="match status" value="1"/>
</dbReference>
<dbReference type="OrthoDB" id="448450at2759"/>
<dbReference type="InParanoid" id="A0A167N5H7"/>
<dbReference type="GO" id="GO:0004165">
    <property type="term" value="F:delta(3)-delta(2)-enoyl-CoA isomerase activity"/>
    <property type="evidence" value="ECO:0007669"/>
    <property type="project" value="UniProtKB-ARBA"/>
</dbReference>
<dbReference type="InterPro" id="IPR014748">
    <property type="entry name" value="Enoyl-CoA_hydra_C"/>
</dbReference>
<evidence type="ECO:0000313" key="4">
    <source>
        <dbReference type="EMBL" id="OAD75044.1"/>
    </source>
</evidence>
<dbReference type="STRING" id="763407.A0A167N5H7"/>
<keyword evidence="5" id="KW-1185">Reference proteome</keyword>
<evidence type="ECO:0000256" key="1">
    <source>
        <dbReference type="ARBA" id="ARBA00004275"/>
    </source>
</evidence>
<sequence>MTDIPQLKTFDVSLSPTGVAEIAFNRPERYNSLSPLVYEEWRTAIRWAASSEDVKVTVLTGRGKYYTSGQELAIPEMTPEALDNYMKRSEVTKTLTDELINFPKMLIAAVNGHAIGYGVTTLALCDVVYSVPDATFTTPFMKLSFCAEACSSVTFPRILGTSRANEMLLMGRTFTAKELEQAGLISRTFPTESFHEQVMALAEKAAEFSVNAMKITKELVRSVDRELLLSTNVIEMERLGECMTSSDSLESMLRFFEESQKKKKAKAAAGKNKASKL</sequence>
<dbReference type="PANTHER" id="PTHR43684:SF1">
    <property type="entry name" value="ENOYL-COA DELTA ISOMERASE 2"/>
    <property type="match status" value="1"/>
</dbReference>
<dbReference type="InterPro" id="IPR029045">
    <property type="entry name" value="ClpP/crotonase-like_dom_sf"/>
</dbReference>
<dbReference type="Proteomes" id="UP000077315">
    <property type="component" value="Unassembled WGS sequence"/>
</dbReference>
<dbReference type="GO" id="GO:0005777">
    <property type="term" value="C:peroxisome"/>
    <property type="evidence" value="ECO:0007669"/>
    <property type="project" value="UniProtKB-SubCell"/>
</dbReference>
<dbReference type="VEuPathDB" id="FungiDB:PHYBLDRAFT_167366"/>
<comment type="subcellular location">
    <subcellularLocation>
        <location evidence="1">Peroxisome</location>
    </subcellularLocation>
</comment>
<dbReference type="InterPro" id="IPR001753">
    <property type="entry name" value="Enoyl-CoA_hydra/iso"/>
</dbReference>
<name>A0A167N5H7_PHYB8</name>
<proteinExistence type="predicted"/>
<dbReference type="Gene3D" id="1.10.12.10">
    <property type="entry name" value="Lyase 2-enoyl-coa Hydratase, Chain A, domain 2"/>
    <property type="match status" value="1"/>
</dbReference>
<accession>A0A167N5H7</accession>
<dbReference type="EMBL" id="KV440978">
    <property type="protein sequence ID" value="OAD75044.1"/>
    <property type="molecule type" value="Genomic_DNA"/>
</dbReference>
<dbReference type="Gene3D" id="3.90.226.10">
    <property type="entry name" value="2-enoyl-CoA Hydratase, Chain A, domain 1"/>
    <property type="match status" value="1"/>
</dbReference>
<reference evidence="5" key="1">
    <citation type="submission" date="2015-06" db="EMBL/GenBank/DDBJ databases">
        <title>Expansion of signal transduction pathways in fungi by whole-genome duplication.</title>
        <authorList>
            <consortium name="DOE Joint Genome Institute"/>
            <person name="Corrochano L.M."/>
            <person name="Kuo A."/>
            <person name="Marcet-Houben M."/>
            <person name="Polaino S."/>
            <person name="Salamov A."/>
            <person name="Villalobos J.M."/>
            <person name="Alvarez M.I."/>
            <person name="Avalos J."/>
            <person name="Benito E.P."/>
            <person name="Benoit I."/>
            <person name="Burger G."/>
            <person name="Camino L.P."/>
            <person name="Canovas D."/>
            <person name="Cerda-Olmedo E."/>
            <person name="Cheng J.-F."/>
            <person name="Dominguez A."/>
            <person name="Elias M."/>
            <person name="Eslava A.P."/>
            <person name="Glaser F."/>
            <person name="Grimwood J."/>
            <person name="Gutierrez G."/>
            <person name="Heitman J."/>
            <person name="Henrissat B."/>
            <person name="Iturriaga E.A."/>
            <person name="Lang B.F."/>
            <person name="Lavin J.L."/>
            <person name="Lee S."/>
            <person name="Li W."/>
            <person name="Lindquist E."/>
            <person name="Lopez-Garcia S."/>
            <person name="Luque E.M."/>
            <person name="Marcos A.T."/>
            <person name="Martin J."/>
            <person name="McCluskey K."/>
            <person name="Medina H.R."/>
            <person name="Miralles-Duran A."/>
            <person name="Miyazaki A."/>
            <person name="Munoz-Torres E."/>
            <person name="Oguiza J.A."/>
            <person name="Ohm R."/>
            <person name="Olmedo M."/>
            <person name="Orejas M."/>
            <person name="Ortiz-Castellanos L."/>
            <person name="Pisabarro A.G."/>
            <person name="Rodriguez-Romero J."/>
            <person name="Ruiz-Herrera J."/>
            <person name="Ruiz-Vazquez R."/>
            <person name="Sanz C."/>
            <person name="Schackwitz W."/>
            <person name="Schmutz J."/>
            <person name="Shahriari M."/>
            <person name="Shelest E."/>
            <person name="Silva-Franco F."/>
            <person name="Soanes D."/>
            <person name="Syed K."/>
            <person name="Tagua V.G."/>
            <person name="Talbot N.J."/>
            <person name="Thon M."/>
            <person name="De vries R.P."/>
            <person name="Wiebenga A."/>
            <person name="Yadav J.S."/>
            <person name="Braun E.L."/>
            <person name="Baker S."/>
            <person name="Garre V."/>
            <person name="Horwitz B."/>
            <person name="Torres-Martinez S."/>
            <person name="Idnurm A."/>
            <person name="Herrera-Estrella A."/>
            <person name="Gabaldon T."/>
            <person name="Grigoriev I.V."/>
        </authorList>
    </citation>
    <scope>NUCLEOTIDE SEQUENCE [LARGE SCALE GENOMIC DNA]</scope>
    <source>
        <strain evidence="5">NRRL 1555(-)</strain>
    </source>
</reference>
<dbReference type="AlphaFoldDB" id="A0A167N5H7"/>
<evidence type="ECO:0000313" key="5">
    <source>
        <dbReference type="Proteomes" id="UP000077315"/>
    </source>
</evidence>
<keyword evidence="3" id="KW-0413">Isomerase</keyword>
<dbReference type="GeneID" id="28996538"/>
<organism evidence="4 5">
    <name type="scientific">Phycomyces blakesleeanus (strain ATCC 8743b / DSM 1359 / FGSC 10004 / NBRC 33097 / NRRL 1555)</name>
    <dbReference type="NCBI Taxonomy" id="763407"/>
    <lineage>
        <taxon>Eukaryota</taxon>
        <taxon>Fungi</taxon>
        <taxon>Fungi incertae sedis</taxon>
        <taxon>Mucoromycota</taxon>
        <taxon>Mucoromycotina</taxon>
        <taxon>Mucoromycetes</taxon>
        <taxon>Mucorales</taxon>
        <taxon>Phycomycetaceae</taxon>
        <taxon>Phycomyces</taxon>
    </lineage>
</organism>
<dbReference type="InterPro" id="IPR051053">
    <property type="entry name" value="ECH/Chromodomain_protein"/>
</dbReference>
<protein>
    <submittedName>
        <fullName evidence="4">Uncharacterized protein</fullName>
    </submittedName>
</protein>
<evidence type="ECO:0000256" key="2">
    <source>
        <dbReference type="ARBA" id="ARBA00023140"/>
    </source>
</evidence>
<keyword evidence="2" id="KW-0576">Peroxisome</keyword>
<gene>
    <name evidence="4" type="ORF">PHYBLDRAFT_167366</name>
</gene>
<evidence type="ECO:0000256" key="3">
    <source>
        <dbReference type="ARBA" id="ARBA00023235"/>
    </source>
</evidence>